<feature type="compositionally biased region" description="Basic and acidic residues" evidence="9">
    <location>
        <begin position="198"/>
        <end position="227"/>
    </location>
</feature>
<dbReference type="InterPro" id="IPR050131">
    <property type="entry name" value="Peptidase_S8_subtilisin-like"/>
</dbReference>
<feature type="active site" description="Charge relay system" evidence="7">
    <location>
        <position position="747"/>
    </location>
</feature>
<dbReference type="AlphaFoldDB" id="A0A1D3CWP9"/>
<dbReference type="PRINTS" id="PR00723">
    <property type="entry name" value="SUBTILISIN"/>
</dbReference>
<evidence type="ECO:0000313" key="12">
    <source>
        <dbReference type="EMBL" id="OEH75617.1"/>
    </source>
</evidence>
<comment type="catalytic activity">
    <reaction evidence="5">
        <text>Hydrolysis of proteins with broad specificity for peptide bonds, and a preference for a large uncharged residue in P1. Hydrolyzes peptide amides.</text>
        <dbReference type="EC" id="3.4.21.62"/>
    </reaction>
</comment>
<dbReference type="PROSITE" id="PS00137">
    <property type="entry name" value="SUBTILASE_HIS"/>
    <property type="match status" value="1"/>
</dbReference>
<feature type="active site" description="Charge relay system" evidence="7">
    <location>
        <position position="800"/>
    </location>
</feature>
<dbReference type="Gene3D" id="3.40.50.200">
    <property type="entry name" value="Peptidase S8/S53 domain"/>
    <property type="match status" value="1"/>
</dbReference>
<dbReference type="VEuPathDB" id="ToxoDB:cyc_02099"/>
<comment type="caution">
    <text evidence="12">The sequence shown here is derived from an EMBL/GenBank/DDBJ whole genome shotgun (WGS) entry which is preliminary data.</text>
</comment>
<evidence type="ECO:0000256" key="2">
    <source>
        <dbReference type="ARBA" id="ARBA00022670"/>
    </source>
</evidence>
<evidence type="ECO:0000256" key="4">
    <source>
        <dbReference type="ARBA" id="ARBA00022825"/>
    </source>
</evidence>
<dbReference type="EMBL" id="JROU02001678">
    <property type="protein sequence ID" value="OEH75617.1"/>
    <property type="molecule type" value="Genomic_DNA"/>
</dbReference>
<feature type="transmembrane region" description="Helical" evidence="10">
    <location>
        <begin position="1137"/>
        <end position="1164"/>
    </location>
</feature>
<evidence type="ECO:0000256" key="3">
    <source>
        <dbReference type="ARBA" id="ARBA00022801"/>
    </source>
</evidence>
<dbReference type="PROSITE" id="PS00136">
    <property type="entry name" value="SUBTILASE_ASP"/>
    <property type="match status" value="1"/>
</dbReference>
<feature type="active site" description="Charge relay system" evidence="7">
    <location>
        <position position="963"/>
    </location>
</feature>
<feature type="compositionally biased region" description="Polar residues" evidence="9">
    <location>
        <begin position="337"/>
        <end position="347"/>
    </location>
</feature>
<dbReference type="EC" id="3.4.21.62" evidence="6"/>
<feature type="domain" description="Peptidase S8/S53" evidence="11">
    <location>
        <begin position="739"/>
        <end position="1013"/>
    </location>
</feature>
<keyword evidence="13" id="KW-1185">Reference proteome</keyword>
<organism evidence="12 13">
    <name type="scientific">Cyclospora cayetanensis</name>
    <dbReference type="NCBI Taxonomy" id="88456"/>
    <lineage>
        <taxon>Eukaryota</taxon>
        <taxon>Sar</taxon>
        <taxon>Alveolata</taxon>
        <taxon>Apicomplexa</taxon>
        <taxon>Conoidasida</taxon>
        <taxon>Coccidia</taxon>
        <taxon>Eucoccidiorida</taxon>
        <taxon>Eimeriorina</taxon>
        <taxon>Eimeriidae</taxon>
        <taxon>Cyclospora</taxon>
    </lineage>
</organism>
<keyword evidence="4 7" id="KW-0720">Serine protease</keyword>
<keyword evidence="10" id="KW-0472">Membrane</keyword>
<dbReference type="PANTHER" id="PTHR43806">
    <property type="entry name" value="PEPTIDASE S8"/>
    <property type="match status" value="1"/>
</dbReference>
<keyword evidence="10" id="KW-1133">Transmembrane helix</keyword>
<evidence type="ECO:0000259" key="11">
    <source>
        <dbReference type="Pfam" id="PF00082"/>
    </source>
</evidence>
<evidence type="ECO:0000256" key="1">
    <source>
        <dbReference type="ARBA" id="ARBA00011073"/>
    </source>
</evidence>
<comment type="similarity">
    <text evidence="1 7 8">Belongs to the peptidase S8 family.</text>
</comment>
<evidence type="ECO:0000313" key="13">
    <source>
        <dbReference type="Proteomes" id="UP000095192"/>
    </source>
</evidence>
<keyword evidence="2 7" id="KW-0645">Protease</keyword>
<dbReference type="PANTHER" id="PTHR43806:SF11">
    <property type="entry name" value="CEREVISIN-RELATED"/>
    <property type="match status" value="1"/>
</dbReference>
<keyword evidence="10" id="KW-0812">Transmembrane</keyword>
<feature type="region of interest" description="Disordered" evidence="9">
    <location>
        <begin position="265"/>
        <end position="284"/>
    </location>
</feature>
<dbReference type="Pfam" id="PF00082">
    <property type="entry name" value="Peptidase_S8"/>
    <property type="match status" value="1"/>
</dbReference>
<feature type="region of interest" description="Disordered" evidence="9">
    <location>
        <begin position="85"/>
        <end position="123"/>
    </location>
</feature>
<proteinExistence type="inferred from homology"/>
<feature type="compositionally biased region" description="Polar residues" evidence="9">
    <location>
        <begin position="265"/>
        <end position="280"/>
    </location>
</feature>
<feature type="compositionally biased region" description="Low complexity" evidence="9">
    <location>
        <begin position="174"/>
        <end position="187"/>
    </location>
</feature>
<evidence type="ECO:0000256" key="10">
    <source>
        <dbReference type="SAM" id="Phobius"/>
    </source>
</evidence>
<feature type="compositionally biased region" description="Low complexity" evidence="9">
    <location>
        <begin position="353"/>
        <end position="363"/>
    </location>
</feature>
<feature type="region of interest" description="Disordered" evidence="9">
    <location>
        <begin position="328"/>
        <end position="391"/>
    </location>
</feature>
<dbReference type="InParanoid" id="A0A1D3CWP9"/>
<dbReference type="InterPro" id="IPR022398">
    <property type="entry name" value="Peptidase_S8_His-AS"/>
</dbReference>
<dbReference type="InterPro" id="IPR000209">
    <property type="entry name" value="Peptidase_S8/S53_dom"/>
</dbReference>
<dbReference type="InterPro" id="IPR023827">
    <property type="entry name" value="Peptidase_S8_Asp-AS"/>
</dbReference>
<name>A0A1D3CWP9_9EIME</name>
<keyword evidence="3 7" id="KW-0378">Hydrolase</keyword>
<feature type="compositionally biased region" description="Polar residues" evidence="9">
    <location>
        <begin position="250"/>
        <end position="260"/>
    </location>
</feature>
<dbReference type="Proteomes" id="UP000095192">
    <property type="component" value="Unassembled WGS sequence"/>
</dbReference>
<evidence type="ECO:0000256" key="5">
    <source>
        <dbReference type="ARBA" id="ARBA00023529"/>
    </source>
</evidence>
<dbReference type="InterPro" id="IPR015500">
    <property type="entry name" value="Peptidase_S8_subtilisin-rel"/>
</dbReference>
<dbReference type="PROSITE" id="PS00138">
    <property type="entry name" value="SUBTILASE_SER"/>
    <property type="match status" value="1"/>
</dbReference>
<dbReference type="InterPro" id="IPR023828">
    <property type="entry name" value="Peptidase_S8_Ser-AS"/>
</dbReference>
<dbReference type="GO" id="GO:0004252">
    <property type="term" value="F:serine-type endopeptidase activity"/>
    <property type="evidence" value="ECO:0007669"/>
    <property type="project" value="UniProtKB-UniRule"/>
</dbReference>
<evidence type="ECO:0000256" key="7">
    <source>
        <dbReference type="PROSITE-ProRule" id="PRU01240"/>
    </source>
</evidence>
<evidence type="ECO:0000256" key="9">
    <source>
        <dbReference type="SAM" id="MobiDB-lite"/>
    </source>
</evidence>
<sequence length="1231" mass="131335">MGSPITRAGRWVILAAFVFVLHGSFTAFGTLRDERASEVLHASHRPTLEFASHEASPASSGVGKESLRVGRPVLLDGGASDGAFIQQKSASSASPKADDATSFLRDPAGPTGPRLSVESTASAQSAAEVTNSVMAGQTLHSGERVQIVSRHIVADVGPAEANEASAFLAGEADSSNSKSVSTVWSWNPSGSTESPESEDLKHSGPPKDFEELPLLDKHAEEQTRAEEAAQGSVAEAAEELSTASESEATGQEQSGAAGTSISTVSALGSSHEGSSGVNDSGESRYIRGYPEYFYRKLRSSLGYRHPTNPEHRSATYPRHRYFGSRYVGTPLDDGDGSSYTPSGNNTMRGVDGGSMSSGNPSGSRPARSRFYTTPEEGSVSDQVETPPVNPYGRGWLPSDVVDIYTGTLLGNPQARTVSEKKSQCIHTVGGVTVDATYLDYSCTGVINLAYSEKASKFLTRRLQLQNTTNEPLTVVIKTVNAKVPLQQCNHGPYSVLQQRGGPASFLQGASKEEGAAAAKVYIEDILHEIQRHNRKEPDAPIDLVVSFASPLDSPQTAAGGTSFMQTKEGAESIKHLCDELLSVLEDGTNYMCEILWAVDMIILQLPPHADYLLVTIIVPCADFSEGSGVHRMLNRLLELHGDRIVFWELSKSMSLQMVPVDQDLPEPPLPPFQRPIFLQAKEALQEQCSAKATARAHLLSGDSPVSSRIPGDPDLEDKLWGIYAARCVHAWMHGEKGSKDVVVAVVDSGISRHLDLDANAWHNRGEVVDGKDNDGNGFVDDVNGWNFATDSNHILDANGHGTHVAGTIGGVANEEAIVGCSPHVSLMNVQQFDASGKGSLGSGVRGISYALLGGAHVVNNSWGSTETSASLELIIQRAMCMRKGLGSLIVNAAGNSSSNNDLLPYFPAGIDYKHTISVGAYNSDGDLSPFSNYGKKSVTLLAPGERVYSTYLNQDYEYLSGTSMAAPHVSGVAALVYGVFAKANSEVTAAEVKDIILATLQQLEAAKETTQYGGAPDAMAAVLMARMGGMWCQMKCTDMIVDLDAGEKYAPSVYIRGYAEGMYTADIQVEVYKSGQLQASTRIPLSLNSSTSPQENSPTDGVAATAFSSDAKERDHSNPLCDVQLKYTGTLGADEEWSAMAIAAVTLGAITVLLLVLVCGFLIYTHMKKRSTPSKQKKAPKKVVKVLEDDKEDTSIGLLREKSIPRVESDMFAVDSPPGGELDSQHAEALE</sequence>
<dbReference type="VEuPathDB" id="ToxoDB:LOC34618997"/>
<feature type="region of interest" description="Disordered" evidence="9">
    <location>
        <begin position="1210"/>
        <end position="1231"/>
    </location>
</feature>
<dbReference type="GO" id="GO:0006508">
    <property type="term" value="P:proteolysis"/>
    <property type="evidence" value="ECO:0007669"/>
    <property type="project" value="UniProtKB-KW"/>
</dbReference>
<dbReference type="PROSITE" id="PS51892">
    <property type="entry name" value="SUBTILASE"/>
    <property type="match status" value="1"/>
</dbReference>
<reference evidence="12 13" key="1">
    <citation type="journal article" date="2016" name="BMC Genomics">
        <title>Comparative genomics reveals Cyclospora cayetanensis possesses coccidia-like metabolism and invasion components but unique surface antigens.</title>
        <authorList>
            <person name="Liu S."/>
            <person name="Wang L."/>
            <person name="Zheng H."/>
            <person name="Xu Z."/>
            <person name="Roellig D.M."/>
            <person name="Li N."/>
            <person name="Frace M.A."/>
            <person name="Tang K."/>
            <person name="Arrowood M.J."/>
            <person name="Moss D.M."/>
            <person name="Zhang L."/>
            <person name="Feng Y."/>
            <person name="Xiao L."/>
        </authorList>
    </citation>
    <scope>NUCLEOTIDE SEQUENCE [LARGE SCALE GENOMIC DNA]</scope>
    <source>
        <strain evidence="12 13">CHN_HEN01</strain>
    </source>
</reference>
<protein>
    <recommendedName>
        <fullName evidence="6">subtilisin</fullName>
        <ecNumber evidence="6">3.4.21.62</ecNumber>
    </recommendedName>
</protein>
<dbReference type="SUPFAM" id="SSF52743">
    <property type="entry name" value="Subtilisin-like"/>
    <property type="match status" value="1"/>
</dbReference>
<gene>
    <name evidence="12" type="ORF">cyc_02099</name>
</gene>
<feature type="compositionally biased region" description="Low complexity" evidence="9">
    <location>
        <begin position="239"/>
        <end position="249"/>
    </location>
</feature>
<evidence type="ECO:0000256" key="6">
    <source>
        <dbReference type="ARBA" id="ARBA00023619"/>
    </source>
</evidence>
<evidence type="ECO:0000256" key="8">
    <source>
        <dbReference type="RuleBase" id="RU003355"/>
    </source>
</evidence>
<dbReference type="CDD" id="cd07473">
    <property type="entry name" value="Peptidases_S8_Subtilisin_like"/>
    <property type="match status" value="1"/>
</dbReference>
<accession>A0A1D3CWP9</accession>
<dbReference type="InterPro" id="IPR036852">
    <property type="entry name" value="Peptidase_S8/S53_dom_sf"/>
</dbReference>
<feature type="region of interest" description="Disordered" evidence="9">
    <location>
        <begin position="170"/>
        <end position="260"/>
    </location>
</feature>
<dbReference type="InterPro" id="IPR034204">
    <property type="entry name" value="PfSUB1-like_cat_dom"/>
</dbReference>